<dbReference type="GeneID" id="42856678"/>
<protein>
    <submittedName>
        <fullName evidence="1">Uncharacterized protein</fullName>
    </submittedName>
</protein>
<dbReference type="EMBL" id="JXXK01000010">
    <property type="protein sequence ID" value="KJF40046.1"/>
    <property type="molecule type" value="Genomic_DNA"/>
</dbReference>
<keyword evidence="2" id="KW-1185">Reference proteome</keyword>
<dbReference type="PATRIC" id="fig|1550024.3.peg.1985"/>
<comment type="caution">
    <text evidence="1">The sequence shown here is derived from an EMBL/GenBank/DDBJ whole genome shotgun (WGS) entry which is preliminary data.</text>
</comment>
<dbReference type="AlphaFoldDB" id="A0A0D8J0G4"/>
<dbReference type="RefSeq" id="WP_050005252.1">
    <property type="nucleotide sequence ID" value="NZ_JXXK01000010.1"/>
</dbReference>
<gene>
    <name evidence="1" type="ORF">TQ39_08735</name>
</gene>
<proteinExistence type="predicted"/>
<name>A0A0D8J0G4_9FIRM</name>
<dbReference type="Proteomes" id="UP000032483">
    <property type="component" value="Unassembled WGS sequence"/>
</dbReference>
<organism evidence="1 2">
    <name type="scientific">Ruthenibacterium lactatiformans</name>
    <dbReference type="NCBI Taxonomy" id="1550024"/>
    <lineage>
        <taxon>Bacteria</taxon>
        <taxon>Bacillati</taxon>
        <taxon>Bacillota</taxon>
        <taxon>Clostridia</taxon>
        <taxon>Eubacteriales</taxon>
        <taxon>Oscillospiraceae</taxon>
        <taxon>Ruthenibacterium</taxon>
    </lineage>
</organism>
<sequence length="826" mass="95724">MINTLKHLSLLTRMEKSGLKPELTAKFPEDALDQTCERAERFELQDRLRSGKENMSIQKELVKTPEFAVLYRALCDYGVDDQPVTSMLRSAKDCGEQLIQYPQERVLAAAGADLPSSLRFYYMKYYLPLIKYEEEEQAIIDNLNTFPAAEWDEISTLTDAQRGMMRLPFLGPYLFNWHDNERTALELLEQNRPLQRVLALLYRQGVTLALDAERIKDLGWVQMADVMKFRRLLGVFDFDTEDLDAFFERWLQNHAGQYDLNWFISGVQPLDKEQRQEILCNELSYLNALYSGRLRLDFEAIRRYQFPVLTYAVQHGKKHFLDLVSEHSELFLSLGRYALLFEDKFREHSNLNSLTAENLQACDTVERGNSYFDLLEDGQQYTFEEMRLLWRQDKVYVRLYTLLTPLSVDRRLLTLRQLLKYDLISPYMEDQEIEQLAQCLLEKPFSEWYRGAFGHIHGLTRKTAMRLLQRYAQLQAFIPELQSEADAIFALNNETVIAGQKDWTQVCAAVLTMDQDWLDLKQRLSFTDEFVEQHKEPITNFLLHGGSAMAHSLYGYLQGNDKAIEALRRIVQAELMGQFYTLKYFTDDLQREIRYPISEAQETAWKHNLTLERGPFFAEEADDFYRTMRLGELPHSTCLSCWTGSQRECLLAAFDSNKKMILIRKGEDVVGRACVRLTKGAFQRPADFDFSFADLAQEQPTGKMTPADERLVLFLERIYTCSLNDEETRTVMKMAVSLVTQKAAAIGAVAVLARNYLDCYDRDQYISSQFYVYISKSKNGQQYLDSMGGAAVTSHKEQYKGAVFLIEQAAMRAAEPSQQKEAKTDE</sequence>
<reference evidence="1" key="1">
    <citation type="submission" date="2015-02" db="EMBL/GenBank/DDBJ databases">
        <title>A novel member of the family Ruminococcaceae isolated from human feces.</title>
        <authorList>
            <person name="Shkoporov A.N."/>
            <person name="Chaplin A.V."/>
            <person name="Motuzova O.V."/>
            <person name="Kafarskaia L.I."/>
            <person name="Khokhlova E.V."/>
            <person name="Efimov B.A."/>
        </authorList>
    </citation>
    <scope>NUCLEOTIDE SEQUENCE [LARGE SCALE GENOMIC DNA]</scope>
    <source>
        <strain evidence="1">585-1</strain>
    </source>
</reference>
<evidence type="ECO:0000313" key="1">
    <source>
        <dbReference type="EMBL" id="KJF40046.1"/>
    </source>
</evidence>
<evidence type="ECO:0000313" key="2">
    <source>
        <dbReference type="Proteomes" id="UP000032483"/>
    </source>
</evidence>
<accession>A0A0D8J0G4</accession>